<evidence type="ECO:0000256" key="6">
    <source>
        <dbReference type="ARBA" id="ARBA00022842"/>
    </source>
</evidence>
<gene>
    <name evidence="10" type="primary">106662766</name>
</gene>
<evidence type="ECO:0000313" key="11">
    <source>
        <dbReference type="Proteomes" id="UP000494040"/>
    </source>
</evidence>
<accession>A0A8I6TDZ1</accession>
<keyword evidence="4" id="KW-0418">Kinase</keyword>
<keyword evidence="11" id="KW-1185">Reference proteome</keyword>
<dbReference type="GO" id="GO:0006014">
    <property type="term" value="P:D-ribose metabolic process"/>
    <property type="evidence" value="ECO:0007669"/>
    <property type="project" value="InterPro"/>
</dbReference>
<dbReference type="SUPFAM" id="SSF53613">
    <property type="entry name" value="Ribokinase-like"/>
    <property type="match status" value="1"/>
</dbReference>
<keyword evidence="1" id="KW-0808">Transferase</keyword>
<dbReference type="GO" id="GO:0005829">
    <property type="term" value="C:cytosol"/>
    <property type="evidence" value="ECO:0007669"/>
    <property type="project" value="TreeGrafter"/>
</dbReference>
<dbReference type="GO" id="GO:0005524">
    <property type="term" value="F:ATP binding"/>
    <property type="evidence" value="ECO:0007669"/>
    <property type="project" value="UniProtKB-KW"/>
</dbReference>
<dbReference type="CDD" id="cd01174">
    <property type="entry name" value="ribokinase"/>
    <property type="match status" value="1"/>
</dbReference>
<dbReference type="InterPro" id="IPR011611">
    <property type="entry name" value="PfkB_dom"/>
</dbReference>
<evidence type="ECO:0000256" key="1">
    <source>
        <dbReference type="ARBA" id="ARBA00022679"/>
    </source>
</evidence>
<evidence type="ECO:0000256" key="2">
    <source>
        <dbReference type="ARBA" id="ARBA00022723"/>
    </source>
</evidence>
<dbReference type="EnsemblMetazoa" id="XM_014387061.1">
    <property type="protein sequence ID" value="XP_014242547.1"/>
    <property type="gene ID" value="LOC106662766"/>
</dbReference>
<dbReference type="Pfam" id="PF00294">
    <property type="entry name" value="PfkB"/>
    <property type="match status" value="1"/>
</dbReference>
<dbReference type="GO" id="GO:0004747">
    <property type="term" value="F:ribokinase activity"/>
    <property type="evidence" value="ECO:0007669"/>
    <property type="project" value="InterPro"/>
</dbReference>
<evidence type="ECO:0000256" key="8">
    <source>
        <dbReference type="ARBA" id="ARBA00023277"/>
    </source>
</evidence>
<proteinExistence type="predicted"/>
<feature type="domain" description="Carbohydrate kinase PfkB" evidence="9">
    <location>
        <begin position="7"/>
        <end position="246"/>
    </location>
</feature>
<dbReference type="PANTHER" id="PTHR10584:SF166">
    <property type="entry name" value="RIBOKINASE"/>
    <property type="match status" value="1"/>
</dbReference>
<evidence type="ECO:0000256" key="5">
    <source>
        <dbReference type="ARBA" id="ARBA00022840"/>
    </source>
</evidence>
<keyword evidence="6" id="KW-0460">Magnesium</keyword>
<dbReference type="PANTHER" id="PTHR10584">
    <property type="entry name" value="SUGAR KINASE"/>
    <property type="match status" value="1"/>
</dbReference>
<keyword evidence="7" id="KW-0630">Potassium</keyword>
<organism evidence="10 11">
    <name type="scientific">Cimex lectularius</name>
    <name type="common">Bed bug</name>
    <name type="synonym">Acanthia lectularia</name>
    <dbReference type="NCBI Taxonomy" id="79782"/>
    <lineage>
        <taxon>Eukaryota</taxon>
        <taxon>Metazoa</taxon>
        <taxon>Ecdysozoa</taxon>
        <taxon>Arthropoda</taxon>
        <taxon>Hexapoda</taxon>
        <taxon>Insecta</taxon>
        <taxon>Pterygota</taxon>
        <taxon>Neoptera</taxon>
        <taxon>Paraneoptera</taxon>
        <taxon>Hemiptera</taxon>
        <taxon>Heteroptera</taxon>
        <taxon>Panheteroptera</taxon>
        <taxon>Cimicomorpha</taxon>
        <taxon>Cimicidae</taxon>
        <taxon>Cimex</taxon>
    </lineage>
</organism>
<dbReference type="AlphaFoldDB" id="A0A8I6TDZ1"/>
<evidence type="ECO:0000259" key="9">
    <source>
        <dbReference type="Pfam" id="PF00294"/>
    </source>
</evidence>
<protein>
    <recommendedName>
        <fullName evidence="9">Carbohydrate kinase PfkB domain-containing protein</fullName>
    </recommendedName>
</protein>
<keyword evidence="5" id="KW-0067">ATP-binding</keyword>
<evidence type="ECO:0000256" key="3">
    <source>
        <dbReference type="ARBA" id="ARBA00022741"/>
    </source>
</evidence>
<dbReference type="GO" id="GO:0046872">
    <property type="term" value="F:metal ion binding"/>
    <property type="evidence" value="ECO:0007669"/>
    <property type="project" value="UniProtKB-KW"/>
</dbReference>
<evidence type="ECO:0000313" key="10">
    <source>
        <dbReference type="EnsemblMetazoa" id="XP_014242547.1"/>
    </source>
</evidence>
<dbReference type="InterPro" id="IPR011877">
    <property type="entry name" value="Ribokinase"/>
</dbReference>
<dbReference type="PRINTS" id="PR00990">
    <property type="entry name" value="RIBOKINASE"/>
</dbReference>
<dbReference type="OrthoDB" id="415590at2759"/>
<dbReference type="InterPro" id="IPR002139">
    <property type="entry name" value="Ribo/fructo_kinase"/>
</dbReference>
<dbReference type="InterPro" id="IPR029056">
    <property type="entry name" value="Ribokinase-like"/>
</dbReference>
<name>A0A8I6TDZ1_CIMLE</name>
<evidence type="ECO:0000256" key="7">
    <source>
        <dbReference type="ARBA" id="ARBA00022958"/>
    </source>
</evidence>
<dbReference type="Gene3D" id="3.40.1190.20">
    <property type="match status" value="1"/>
</dbReference>
<dbReference type="Proteomes" id="UP000494040">
    <property type="component" value="Unassembled WGS sequence"/>
</dbReference>
<sequence>MGQHNFDVVVVGSCMIDFVCYTPRIPKIGETIHGNNFEVGHGGKGANQCVAAARLGASTALIARVGDDDFGKKYIKELKNQNINTEFSTITENHMSGMAQITVTENGDNCIVIVAGSNNKLCFEDVKKAENVLLNSKIVLFQLETPLETTIKTLEFIRKNGGPVTFVNGAPAISNFDLTVLKLCDVFCVNETEASAIVKVEILDIATGKAAVEKLLELGCKMAILTMGAQGVIFGDSPSNIQHVPTKELEIALSVPMDFTLLTSHRCLQKRK</sequence>
<keyword evidence="3" id="KW-0547">Nucleotide-binding</keyword>
<keyword evidence="2" id="KW-0479">Metal-binding</keyword>
<keyword evidence="8" id="KW-0119">Carbohydrate metabolism</keyword>
<reference evidence="10" key="1">
    <citation type="submission" date="2022-01" db="UniProtKB">
        <authorList>
            <consortium name="EnsemblMetazoa"/>
        </authorList>
    </citation>
    <scope>IDENTIFICATION</scope>
</reference>
<evidence type="ECO:0000256" key="4">
    <source>
        <dbReference type="ARBA" id="ARBA00022777"/>
    </source>
</evidence>